<feature type="repeat" description="TPR" evidence="9">
    <location>
        <begin position="294"/>
        <end position="327"/>
    </location>
</feature>
<evidence type="ECO:0000256" key="3">
    <source>
        <dbReference type="ARBA" id="ARBA00022553"/>
    </source>
</evidence>
<dbReference type="Gene3D" id="1.25.40.10">
    <property type="entry name" value="Tetratricopeptide repeat domain"/>
    <property type="match status" value="2"/>
</dbReference>
<dbReference type="InterPro" id="IPR005467">
    <property type="entry name" value="His_kinase_dom"/>
</dbReference>
<evidence type="ECO:0000259" key="11">
    <source>
        <dbReference type="PROSITE" id="PS50109"/>
    </source>
</evidence>
<keyword evidence="6" id="KW-0418">Kinase</keyword>
<feature type="domain" description="Histidine kinase" evidence="11">
    <location>
        <begin position="462"/>
        <end position="658"/>
    </location>
</feature>
<dbReference type="InterPro" id="IPR036890">
    <property type="entry name" value="HATPase_C_sf"/>
</dbReference>
<evidence type="ECO:0000256" key="7">
    <source>
        <dbReference type="ARBA" id="ARBA00022840"/>
    </source>
</evidence>
<comment type="catalytic activity">
    <reaction evidence="1">
        <text>ATP + protein L-histidine = ADP + protein N-phospho-L-histidine.</text>
        <dbReference type="EC" id="2.7.13.3"/>
    </reaction>
</comment>
<evidence type="ECO:0000256" key="8">
    <source>
        <dbReference type="ARBA" id="ARBA00023012"/>
    </source>
</evidence>
<dbReference type="PROSITE" id="PS50005">
    <property type="entry name" value="TPR"/>
    <property type="match status" value="2"/>
</dbReference>
<evidence type="ECO:0000313" key="13">
    <source>
        <dbReference type="Proteomes" id="UP000637299"/>
    </source>
</evidence>
<dbReference type="CDD" id="cd16917">
    <property type="entry name" value="HATPase_UhpB-NarQ-NarX-like"/>
    <property type="match status" value="1"/>
</dbReference>
<accession>A0ABR8Z8K4</accession>
<name>A0ABR8Z8K4_9FLAO</name>
<evidence type="ECO:0000256" key="2">
    <source>
        <dbReference type="ARBA" id="ARBA00012438"/>
    </source>
</evidence>
<feature type="transmembrane region" description="Helical" evidence="10">
    <location>
        <begin position="411"/>
        <end position="430"/>
    </location>
</feature>
<keyword evidence="7" id="KW-0067">ATP-binding</keyword>
<dbReference type="Pfam" id="PF13374">
    <property type="entry name" value="TPR_10"/>
    <property type="match status" value="1"/>
</dbReference>
<dbReference type="InterPro" id="IPR019734">
    <property type="entry name" value="TPR_rpt"/>
</dbReference>
<keyword evidence="10" id="KW-1133">Transmembrane helix</keyword>
<keyword evidence="8" id="KW-0902">Two-component regulatory system</keyword>
<dbReference type="PROSITE" id="PS50109">
    <property type="entry name" value="HIS_KIN"/>
    <property type="match status" value="1"/>
</dbReference>
<sequence length="658" mass="74935">MIVRYLILLIFFSDLYSAQVQKLPETVLENSSEQTIIRTLKQKLNSKYIADSARINIFRKICREYIDTDNDELKKYATAMLRLSEKTSDQSGIADALNFLGIVEDIDAHYSSALKYYNKALPLAKSSKRSKLVASISNNIGLLQWKAGDYRDALSTFFSALKYAEATGSVKIQGNICSNIGLVYQEINQRNEALNWQKKALVLRKKDNNNYSLASNFNNLANAYSILGKHDSALLYQQKAISLQTKINDQYGLGISYLNSGAEYKKLKNYRKALWYYEKSKAIREQEQDSLGLSYTYLNIAECYKDMGNLNQAIPLAEKALMVSKNIKSDDRIAESSKSLAEIYRLSGNLSKAIILQQQYTAYQEKIFNTEMIDKAAFLNVKYETEKKEKELNLSKLKISQEVLSSRQKNIWLIVLAGLVIVGMLIFRNLNIKSRLRQKQLALENDLLQEQNISKAQQQRLEISRDLHDSVGSQLTLMSSTLDSLINISETDSSRYKEKISSLSTFVDLSISELRNTLWILNANEVFLEDLHLKILNFINNASEAKEDVKFNYKFVIHENVKLDSKVAANIFRILQEIINNSLKHSEAGLIDIQINQNLNDLKMIISDNGKGFDFEREKDSSFGLSNIHKRIDELSGTLKLETSPGKGTRYTIVTPLK</sequence>
<comment type="caution">
    <text evidence="12">The sequence shown here is derived from an EMBL/GenBank/DDBJ whole genome shotgun (WGS) entry which is preliminary data.</text>
</comment>
<evidence type="ECO:0000256" key="6">
    <source>
        <dbReference type="ARBA" id="ARBA00022777"/>
    </source>
</evidence>
<keyword evidence="13" id="KW-1185">Reference proteome</keyword>
<evidence type="ECO:0000256" key="1">
    <source>
        <dbReference type="ARBA" id="ARBA00000085"/>
    </source>
</evidence>
<evidence type="ECO:0000256" key="5">
    <source>
        <dbReference type="ARBA" id="ARBA00022741"/>
    </source>
</evidence>
<dbReference type="Proteomes" id="UP000637299">
    <property type="component" value="Unassembled WGS sequence"/>
</dbReference>
<proteinExistence type="predicted"/>
<dbReference type="Pfam" id="PF13424">
    <property type="entry name" value="TPR_12"/>
    <property type="match status" value="2"/>
</dbReference>
<dbReference type="InterPro" id="IPR011990">
    <property type="entry name" value="TPR-like_helical_dom_sf"/>
</dbReference>
<dbReference type="SMART" id="SM00387">
    <property type="entry name" value="HATPase_c"/>
    <property type="match status" value="1"/>
</dbReference>
<dbReference type="InterPro" id="IPR003594">
    <property type="entry name" value="HATPase_dom"/>
</dbReference>
<evidence type="ECO:0000256" key="9">
    <source>
        <dbReference type="PROSITE-ProRule" id="PRU00339"/>
    </source>
</evidence>
<feature type="repeat" description="TPR" evidence="9">
    <location>
        <begin position="94"/>
        <end position="127"/>
    </location>
</feature>
<dbReference type="EC" id="2.7.13.3" evidence="2"/>
<dbReference type="Gene3D" id="3.30.565.10">
    <property type="entry name" value="Histidine kinase-like ATPase, C-terminal domain"/>
    <property type="match status" value="1"/>
</dbReference>
<gene>
    <name evidence="12" type="ORF">IC610_04275</name>
</gene>
<dbReference type="PANTHER" id="PTHR24421">
    <property type="entry name" value="NITRATE/NITRITE SENSOR PROTEIN NARX-RELATED"/>
    <property type="match status" value="1"/>
</dbReference>
<dbReference type="EMBL" id="JACYFS010000001">
    <property type="protein sequence ID" value="MBD8081639.1"/>
    <property type="molecule type" value="Genomic_DNA"/>
</dbReference>
<dbReference type="Pfam" id="PF02518">
    <property type="entry name" value="HATPase_c"/>
    <property type="match status" value="1"/>
</dbReference>
<dbReference type="SMART" id="SM00028">
    <property type="entry name" value="TPR"/>
    <property type="match status" value="7"/>
</dbReference>
<keyword evidence="3" id="KW-0597">Phosphoprotein</keyword>
<dbReference type="Gene3D" id="1.20.5.1930">
    <property type="match status" value="1"/>
</dbReference>
<keyword evidence="9" id="KW-0802">TPR repeat</keyword>
<dbReference type="SUPFAM" id="SSF55874">
    <property type="entry name" value="ATPase domain of HSP90 chaperone/DNA topoisomerase II/histidine kinase"/>
    <property type="match status" value="1"/>
</dbReference>
<evidence type="ECO:0000256" key="4">
    <source>
        <dbReference type="ARBA" id="ARBA00022679"/>
    </source>
</evidence>
<keyword evidence="4" id="KW-0808">Transferase</keyword>
<dbReference type="PANTHER" id="PTHR24421:SF10">
    <property type="entry name" value="NITRATE_NITRITE SENSOR PROTEIN NARQ"/>
    <property type="match status" value="1"/>
</dbReference>
<evidence type="ECO:0000313" key="12">
    <source>
        <dbReference type="EMBL" id="MBD8081639.1"/>
    </source>
</evidence>
<dbReference type="InterPro" id="IPR050482">
    <property type="entry name" value="Sensor_HK_TwoCompSys"/>
</dbReference>
<protein>
    <recommendedName>
        <fullName evidence="2">histidine kinase</fullName>
        <ecNumber evidence="2">2.7.13.3</ecNumber>
    </recommendedName>
</protein>
<organism evidence="12 13">
    <name type="scientific">Chryseobacterium caseinilyticum</name>
    <dbReference type="NCBI Taxonomy" id="2771428"/>
    <lineage>
        <taxon>Bacteria</taxon>
        <taxon>Pseudomonadati</taxon>
        <taxon>Bacteroidota</taxon>
        <taxon>Flavobacteriia</taxon>
        <taxon>Flavobacteriales</taxon>
        <taxon>Weeksellaceae</taxon>
        <taxon>Chryseobacterium group</taxon>
        <taxon>Chryseobacterium</taxon>
    </lineage>
</organism>
<dbReference type="Pfam" id="PF07730">
    <property type="entry name" value="HisKA_3"/>
    <property type="match status" value="1"/>
</dbReference>
<dbReference type="InterPro" id="IPR011712">
    <property type="entry name" value="Sig_transdc_His_kin_sub3_dim/P"/>
</dbReference>
<keyword evidence="10" id="KW-0812">Transmembrane</keyword>
<keyword evidence="10" id="KW-0472">Membrane</keyword>
<evidence type="ECO:0000256" key="10">
    <source>
        <dbReference type="SAM" id="Phobius"/>
    </source>
</evidence>
<dbReference type="RefSeq" id="WP_191735390.1">
    <property type="nucleotide sequence ID" value="NZ_JACYFS010000001.1"/>
</dbReference>
<reference evidence="12 13" key="1">
    <citation type="submission" date="2020-09" db="EMBL/GenBank/DDBJ databases">
        <title>Genome seq and assembly of Chryseobacterium sp.</title>
        <authorList>
            <person name="Chhetri G."/>
        </authorList>
    </citation>
    <scope>NUCLEOTIDE SEQUENCE [LARGE SCALE GENOMIC DNA]</scope>
    <source>
        <strain evidence="12 13">GCR10</strain>
    </source>
</reference>
<keyword evidence="5" id="KW-0547">Nucleotide-binding</keyword>
<dbReference type="SUPFAM" id="SSF48452">
    <property type="entry name" value="TPR-like"/>
    <property type="match status" value="2"/>
</dbReference>